<dbReference type="PANTHER" id="PTHR31511:SF12">
    <property type="entry name" value="RHO TERMINATION FACTOR N-TERMINAL DOMAIN-CONTAINING PROTEIN"/>
    <property type="match status" value="1"/>
</dbReference>
<name>A0A4Y2MP33_ARAVE</name>
<dbReference type="Proteomes" id="UP000499080">
    <property type="component" value="Unassembled WGS sequence"/>
</dbReference>
<dbReference type="EMBL" id="BGPR01007508">
    <property type="protein sequence ID" value="GBN27386.1"/>
    <property type="molecule type" value="Genomic_DNA"/>
</dbReference>
<reference evidence="1 2" key="1">
    <citation type="journal article" date="2019" name="Sci. Rep.">
        <title>Orb-weaving spider Araneus ventricosus genome elucidates the spidroin gene catalogue.</title>
        <authorList>
            <person name="Kono N."/>
            <person name="Nakamura H."/>
            <person name="Ohtoshi R."/>
            <person name="Moran D.A.P."/>
            <person name="Shinohara A."/>
            <person name="Yoshida Y."/>
            <person name="Fujiwara M."/>
            <person name="Mori M."/>
            <person name="Tomita M."/>
            <person name="Arakawa K."/>
        </authorList>
    </citation>
    <scope>NUCLEOTIDE SEQUENCE [LARGE SCALE GENOMIC DNA]</scope>
</reference>
<dbReference type="GO" id="GO:0071897">
    <property type="term" value="P:DNA biosynthetic process"/>
    <property type="evidence" value="ECO:0007669"/>
    <property type="project" value="UniProtKB-ARBA"/>
</dbReference>
<evidence type="ECO:0000313" key="1">
    <source>
        <dbReference type="EMBL" id="GBN27386.1"/>
    </source>
</evidence>
<proteinExistence type="predicted"/>
<gene>
    <name evidence="1" type="ORF">AVEN_80280_1</name>
</gene>
<protein>
    <recommendedName>
        <fullName evidence="3">DNA-directed DNA polymerase</fullName>
    </recommendedName>
</protein>
<dbReference type="PANTHER" id="PTHR31511">
    <property type="entry name" value="PROTEIN CBG23764"/>
    <property type="match status" value="1"/>
</dbReference>
<evidence type="ECO:0008006" key="3">
    <source>
        <dbReference type="Google" id="ProtNLM"/>
    </source>
</evidence>
<keyword evidence="2" id="KW-1185">Reference proteome</keyword>
<accession>A0A4Y2MP33</accession>
<organism evidence="1 2">
    <name type="scientific">Araneus ventricosus</name>
    <name type="common">Orbweaver spider</name>
    <name type="synonym">Epeira ventricosa</name>
    <dbReference type="NCBI Taxonomy" id="182803"/>
    <lineage>
        <taxon>Eukaryota</taxon>
        <taxon>Metazoa</taxon>
        <taxon>Ecdysozoa</taxon>
        <taxon>Arthropoda</taxon>
        <taxon>Chelicerata</taxon>
        <taxon>Arachnida</taxon>
        <taxon>Araneae</taxon>
        <taxon>Araneomorphae</taxon>
        <taxon>Entelegynae</taxon>
        <taxon>Araneoidea</taxon>
        <taxon>Araneidae</taxon>
        <taxon>Araneus</taxon>
    </lineage>
</organism>
<dbReference type="OrthoDB" id="6423448at2759"/>
<sequence length="126" mass="14907">MYLFLEQDIRDGVSTVTKRYARANNKYMPNFDSSNPSKYIMYYDANNLYGWSMSQALPLENFQWESPELWDEERILQIPDEGETGFIFVDLEYPKEIQDTHNCLLVVAEKLKKDKSMLTLSIKFSR</sequence>
<dbReference type="SUPFAM" id="SSF56672">
    <property type="entry name" value="DNA/RNA polymerases"/>
    <property type="match status" value="1"/>
</dbReference>
<comment type="caution">
    <text evidence="1">The sequence shown here is derived from an EMBL/GenBank/DDBJ whole genome shotgun (WGS) entry which is preliminary data.</text>
</comment>
<evidence type="ECO:0000313" key="2">
    <source>
        <dbReference type="Proteomes" id="UP000499080"/>
    </source>
</evidence>
<dbReference type="InterPro" id="IPR043502">
    <property type="entry name" value="DNA/RNA_pol_sf"/>
</dbReference>
<dbReference type="AlphaFoldDB" id="A0A4Y2MP33"/>